<name>A0ACC0PAS8_RHOML</name>
<dbReference type="EMBL" id="CM046390">
    <property type="protein sequence ID" value="KAI8562251.1"/>
    <property type="molecule type" value="Genomic_DNA"/>
</dbReference>
<gene>
    <name evidence="1" type="ORF">RHMOL_Rhmol03G0020400</name>
</gene>
<evidence type="ECO:0000313" key="2">
    <source>
        <dbReference type="Proteomes" id="UP001062846"/>
    </source>
</evidence>
<evidence type="ECO:0000313" key="1">
    <source>
        <dbReference type="EMBL" id="KAI8562251.1"/>
    </source>
</evidence>
<protein>
    <submittedName>
        <fullName evidence="1">Uncharacterized protein</fullName>
    </submittedName>
</protein>
<sequence length="696" mass="80247">MPKKMKELSVGVEEPPQQQQQIPRKRGRPRKIAGKIESGEIEEAETELKKVKMSEEAEEQQQQETIPRDKGRPKGENKSEENKTDRVRFRSCIQWGVILAVNNKLMKDKDSRKKKIEKTIFGPFLNLYKVRVSDKLLRSLVFAWDQTQCGFKTTTGKVVKFGLEQVERILNFPSKGDDITLYDDKNKLINHGNSGIDTLFHGSFLCASDLSEKLLADEVTDDKQYTRMYIACLFASYLFPIASKKGSVGSHLFGFLKDLKKVKNYRWGKAIYDFLVQSITAAAQKLEKYSKKFGGKQDEFYVNGCTAILQIWAMQHLDMKTSSTIPLIWIPKKISLSKVEIEKIQESFPAGDTLVDPPTESHIGVPMKGSKNWLQKHLFYTPTVEENEEIDSSIEHVYKGELREGQDVSNFLVDDYIDILRDYMPRCHFFSTLEVGNILSGVSERLYDIEPNHKKAMLVRKQNEQNALNEGEVKFPGNIPKQENSHDCAVYMIAFMVSLAVSDKIPSFDKNQVCQMRRRIFLELKKKMLLPEYPEVGYKHLYERKCKDYEILQKKYETLVSKYKGSKSNEGESTEVCRVRNDLFSHHKVVAYPLEEDTIRVSHKDKDNLGTPNFEERETVFLDEGTDFESRELVGQITETVAAKSLLRPSTSKLAPRRSNRLRDGRKKRVSFLEKNGKPVVEIFYFHEGKKRCTSR</sequence>
<comment type="caution">
    <text evidence="1">The sequence shown here is derived from an EMBL/GenBank/DDBJ whole genome shotgun (WGS) entry which is preliminary data.</text>
</comment>
<accession>A0ACC0PAS8</accession>
<keyword evidence="2" id="KW-1185">Reference proteome</keyword>
<organism evidence="1 2">
    <name type="scientific">Rhododendron molle</name>
    <name type="common">Chinese azalea</name>
    <name type="synonym">Azalea mollis</name>
    <dbReference type="NCBI Taxonomy" id="49168"/>
    <lineage>
        <taxon>Eukaryota</taxon>
        <taxon>Viridiplantae</taxon>
        <taxon>Streptophyta</taxon>
        <taxon>Embryophyta</taxon>
        <taxon>Tracheophyta</taxon>
        <taxon>Spermatophyta</taxon>
        <taxon>Magnoliopsida</taxon>
        <taxon>eudicotyledons</taxon>
        <taxon>Gunneridae</taxon>
        <taxon>Pentapetalae</taxon>
        <taxon>asterids</taxon>
        <taxon>Ericales</taxon>
        <taxon>Ericaceae</taxon>
        <taxon>Ericoideae</taxon>
        <taxon>Rhodoreae</taxon>
        <taxon>Rhododendron</taxon>
    </lineage>
</organism>
<reference evidence="1" key="1">
    <citation type="submission" date="2022-02" db="EMBL/GenBank/DDBJ databases">
        <title>Plant Genome Project.</title>
        <authorList>
            <person name="Zhang R.-G."/>
        </authorList>
    </citation>
    <scope>NUCLEOTIDE SEQUENCE</scope>
    <source>
        <strain evidence="1">AT1</strain>
    </source>
</reference>
<proteinExistence type="predicted"/>
<dbReference type="Proteomes" id="UP001062846">
    <property type="component" value="Chromosome 3"/>
</dbReference>